<evidence type="ECO:0000256" key="3">
    <source>
        <dbReference type="ARBA" id="ARBA00022917"/>
    </source>
</evidence>
<gene>
    <name evidence="5" type="ORF">HY544_03955</name>
</gene>
<dbReference type="InterPro" id="IPR024055">
    <property type="entry name" value="TIF2_asu_C"/>
</dbReference>
<dbReference type="GO" id="GO:0043022">
    <property type="term" value="F:ribosome binding"/>
    <property type="evidence" value="ECO:0007669"/>
    <property type="project" value="TreeGrafter"/>
</dbReference>
<evidence type="ECO:0000256" key="1">
    <source>
        <dbReference type="ARBA" id="ARBA00007223"/>
    </source>
</evidence>
<dbReference type="PANTHER" id="PTHR10602:SF0">
    <property type="entry name" value="EUKARYOTIC TRANSLATION INITIATION FACTOR 2 SUBUNIT 1"/>
    <property type="match status" value="1"/>
</dbReference>
<dbReference type="Gene3D" id="2.40.50.140">
    <property type="entry name" value="Nucleic acid-binding proteins"/>
    <property type="match status" value="1"/>
</dbReference>
<comment type="similarity">
    <text evidence="1">Belongs to the eIF-2-alpha family.</text>
</comment>
<dbReference type="EMBL" id="JACQPB010000039">
    <property type="protein sequence ID" value="MBI4210632.1"/>
    <property type="molecule type" value="Genomic_DNA"/>
</dbReference>
<dbReference type="SUPFAM" id="SSF110993">
    <property type="entry name" value="eIF-2-alpha, C-terminal domain"/>
    <property type="match status" value="1"/>
</dbReference>
<dbReference type="GO" id="GO:0003723">
    <property type="term" value="F:RNA binding"/>
    <property type="evidence" value="ECO:0007669"/>
    <property type="project" value="InterPro"/>
</dbReference>
<dbReference type="InterPro" id="IPR011488">
    <property type="entry name" value="TIF_2_asu"/>
</dbReference>
<protein>
    <submittedName>
        <fullName evidence="5">S1 RNA-binding domain-containing protein</fullName>
    </submittedName>
</protein>
<dbReference type="PROSITE" id="PS50126">
    <property type="entry name" value="S1"/>
    <property type="match status" value="1"/>
</dbReference>
<dbReference type="SMART" id="SM00316">
    <property type="entry name" value="S1"/>
    <property type="match status" value="1"/>
</dbReference>
<evidence type="ECO:0000256" key="2">
    <source>
        <dbReference type="ARBA" id="ARBA00022540"/>
    </source>
</evidence>
<accession>A0A8T3YLG1</accession>
<evidence type="ECO:0000313" key="6">
    <source>
        <dbReference type="Proteomes" id="UP000732298"/>
    </source>
</evidence>
<dbReference type="SUPFAM" id="SSF116742">
    <property type="entry name" value="eIF2alpha middle domain-like"/>
    <property type="match status" value="1"/>
</dbReference>
<sequence>MSDDFPEHGEIVIGRISKVLDYGVFVELLEYEGLQGFVHISNVSSSWVKNIRNFVKEGQIRAGKVIGLDRHKKQVDISLTKISPNAQRSKIEEYKQGKRAQKLIEMLAQKVGGSPESAWSEVAEPLLQKYDSLYGAFQKLLVDGEPAAGDVPKKWVGPLIELVESNFEMPEKAVRGRLSVSVAGPEGVEGVKKSLAAGQRKGGKKVQIFYEGSGMYAVKVTSVDYKSAEKVLKAVSDEVISAALSFGGKAGFEKVEAG</sequence>
<dbReference type="InterPro" id="IPR024054">
    <property type="entry name" value="TIF2_asu_middle_sf"/>
</dbReference>
<name>A0A8T3YLG1_9ARCH</name>
<evidence type="ECO:0000313" key="5">
    <source>
        <dbReference type="EMBL" id="MBI4210632.1"/>
    </source>
</evidence>
<keyword evidence="3" id="KW-0648">Protein biosynthesis</keyword>
<dbReference type="Gene3D" id="1.10.150.190">
    <property type="entry name" value="Translation initiation factor 2, subunit 1, domain 2"/>
    <property type="match status" value="1"/>
</dbReference>
<reference evidence="5" key="1">
    <citation type="submission" date="2020-07" db="EMBL/GenBank/DDBJ databases">
        <title>Huge and variable diversity of episymbiotic CPR bacteria and DPANN archaea in groundwater ecosystems.</title>
        <authorList>
            <person name="He C.Y."/>
            <person name="Keren R."/>
            <person name="Whittaker M."/>
            <person name="Farag I.F."/>
            <person name="Doudna J."/>
            <person name="Cate J.H.D."/>
            <person name="Banfield J.F."/>
        </authorList>
    </citation>
    <scope>NUCLEOTIDE SEQUENCE</scope>
    <source>
        <strain evidence="5">NC_groundwater_1296_Ag_S-0.2um_52_80</strain>
    </source>
</reference>
<proteinExistence type="inferred from homology"/>
<dbReference type="InterPro" id="IPR012340">
    <property type="entry name" value="NA-bd_OB-fold"/>
</dbReference>
<dbReference type="SUPFAM" id="SSF50249">
    <property type="entry name" value="Nucleic acid-binding proteins"/>
    <property type="match status" value="1"/>
</dbReference>
<dbReference type="Pfam" id="PF00575">
    <property type="entry name" value="S1"/>
    <property type="match status" value="1"/>
</dbReference>
<keyword evidence="2" id="KW-0396">Initiation factor</keyword>
<evidence type="ECO:0000259" key="4">
    <source>
        <dbReference type="PROSITE" id="PS50126"/>
    </source>
</evidence>
<dbReference type="GO" id="GO:0003743">
    <property type="term" value="F:translation initiation factor activity"/>
    <property type="evidence" value="ECO:0007669"/>
    <property type="project" value="UniProtKB-KW"/>
</dbReference>
<dbReference type="Gene3D" id="3.30.70.1130">
    <property type="entry name" value="EIF_2_alpha"/>
    <property type="match status" value="1"/>
</dbReference>
<dbReference type="CDD" id="cd04452">
    <property type="entry name" value="S1_IF2_alpha"/>
    <property type="match status" value="1"/>
</dbReference>
<dbReference type="InterPro" id="IPR044126">
    <property type="entry name" value="S1_IF2_alpha"/>
</dbReference>
<organism evidence="5 6">
    <name type="scientific">Candidatus Iainarchaeum sp</name>
    <dbReference type="NCBI Taxonomy" id="3101447"/>
    <lineage>
        <taxon>Archaea</taxon>
        <taxon>Candidatus Iainarchaeota</taxon>
        <taxon>Candidatus Iainarchaeia</taxon>
        <taxon>Candidatus Iainarchaeales</taxon>
        <taxon>Candidatus Iainarchaeaceae</taxon>
        <taxon>Candidatus Iainarchaeum</taxon>
    </lineage>
</organism>
<feature type="domain" description="S1 motif" evidence="4">
    <location>
        <begin position="9"/>
        <end position="80"/>
    </location>
</feature>
<dbReference type="Proteomes" id="UP000732298">
    <property type="component" value="Unassembled WGS sequence"/>
</dbReference>
<dbReference type="InterPro" id="IPR003029">
    <property type="entry name" value="S1_domain"/>
</dbReference>
<dbReference type="AlphaFoldDB" id="A0A8T3YLG1"/>
<dbReference type="Pfam" id="PF07541">
    <property type="entry name" value="EIF_2_alpha"/>
    <property type="match status" value="1"/>
</dbReference>
<dbReference type="PANTHER" id="PTHR10602">
    <property type="entry name" value="EUKARYOTIC TRANSLATION INITIATION FACTOR 2 SUBUNIT 1"/>
    <property type="match status" value="1"/>
</dbReference>
<comment type="caution">
    <text evidence="5">The sequence shown here is derived from an EMBL/GenBank/DDBJ whole genome shotgun (WGS) entry which is preliminary data.</text>
</comment>